<gene>
    <name evidence="1" type="ORF">PGLA1383_LOCUS32921</name>
</gene>
<proteinExistence type="predicted"/>
<sequence>MFAVVVGGARSWSEVMYTFVNKGELDGGVVMQHEGGLYGSKGISQFGVGTCFCYKEGTLMCG</sequence>
<dbReference type="OrthoDB" id="10287019at2759"/>
<evidence type="ECO:0000313" key="2">
    <source>
        <dbReference type="Proteomes" id="UP000654075"/>
    </source>
</evidence>
<dbReference type="EMBL" id="CAJNNV010025581">
    <property type="protein sequence ID" value="CAE8615205.1"/>
    <property type="molecule type" value="Genomic_DNA"/>
</dbReference>
<dbReference type="AlphaFoldDB" id="A0A813FR01"/>
<evidence type="ECO:0000313" key="1">
    <source>
        <dbReference type="EMBL" id="CAE8615205.1"/>
    </source>
</evidence>
<name>A0A813FR01_POLGL</name>
<protein>
    <submittedName>
        <fullName evidence="1">Uncharacterized protein</fullName>
    </submittedName>
</protein>
<organism evidence="1 2">
    <name type="scientific">Polarella glacialis</name>
    <name type="common">Dinoflagellate</name>
    <dbReference type="NCBI Taxonomy" id="89957"/>
    <lineage>
        <taxon>Eukaryota</taxon>
        <taxon>Sar</taxon>
        <taxon>Alveolata</taxon>
        <taxon>Dinophyceae</taxon>
        <taxon>Suessiales</taxon>
        <taxon>Suessiaceae</taxon>
        <taxon>Polarella</taxon>
    </lineage>
</organism>
<reference evidence="1" key="1">
    <citation type="submission" date="2021-02" db="EMBL/GenBank/DDBJ databases">
        <authorList>
            <person name="Dougan E. K."/>
            <person name="Rhodes N."/>
            <person name="Thang M."/>
            <person name="Chan C."/>
        </authorList>
    </citation>
    <scope>NUCLEOTIDE SEQUENCE</scope>
</reference>
<dbReference type="Proteomes" id="UP000654075">
    <property type="component" value="Unassembled WGS sequence"/>
</dbReference>
<comment type="caution">
    <text evidence="1">The sequence shown here is derived from an EMBL/GenBank/DDBJ whole genome shotgun (WGS) entry which is preliminary data.</text>
</comment>
<keyword evidence="2" id="KW-1185">Reference proteome</keyword>
<accession>A0A813FR01</accession>